<evidence type="ECO:0000256" key="1">
    <source>
        <dbReference type="SAM" id="MobiDB-lite"/>
    </source>
</evidence>
<proteinExistence type="predicted"/>
<dbReference type="EMBL" id="CAVMBE010000068">
    <property type="protein sequence ID" value="CAK4032685.1"/>
    <property type="molecule type" value="Genomic_DNA"/>
</dbReference>
<accession>A0AAI8Z4T0</accession>
<sequence length="151" mass="16084">MASLTIGTRSPTGGPWQNRKTESHKMPLSKPLSRSNVFFKAVADILTAAGPARLTVPALQGYTSARSDDEWRPKSYLSTITRARLQVLREAATSTRSEGSSVAGEGGERSETAELGEVHNGGIVIQVGKEAQRGDGAIKLSVHTIDVSCCF</sequence>
<protein>
    <submittedName>
        <fullName evidence="2">Uncharacterized protein</fullName>
    </submittedName>
</protein>
<feature type="region of interest" description="Disordered" evidence="1">
    <location>
        <begin position="1"/>
        <end position="29"/>
    </location>
</feature>
<organism evidence="2 3">
    <name type="scientific">Lecanosticta acicola</name>
    <dbReference type="NCBI Taxonomy" id="111012"/>
    <lineage>
        <taxon>Eukaryota</taxon>
        <taxon>Fungi</taxon>
        <taxon>Dikarya</taxon>
        <taxon>Ascomycota</taxon>
        <taxon>Pezizomycotina</taxon>
        <taxon>Dothideomycetes</taxon>
        <taxon>Dothideomycetidae</taxon>
        <taxon>Mycosphaerellales</taxon>
        <taxon>Mycosphaerellaceae</taxon>
        <taxon>Lecanosticta</taxon>
    </lineage>
</organism>
<reference evidence="2" key="1">
    <citation type="submission" date="2023-11" db="EMBL/GenBank/DDBJ databases">
        <authorList>
            <person name="Alioto T."/>
            <person name="Alioto T."/>
            <person name="Gomez Garrido J."/>
        </authorList>
    </citation>
    <scope>NUCLEOTIDE SEQUENCE</scope>
</reference>
<feature type="compositionally biased region" description="Polar residues" evidence="1">
    <location>
        <begin position="1"/>
        <end position="11"/>
    </location>
</feature>
<gene>
    <name evidence="2" type="ORF">LECACI_7A007843</name>
</gene>
<name>A0AAI8Z4T0_9PEZI</name>
<keyword evidence="3" id="KW-1185">Reference proteome</keyword>
<evidence type="ECO:0000313" key="3">
    <source>
        <dbReference type="Proteomes" id="UP001296104"/>
    </source>
</evidence>
<feature type="region of interest" description="Disordered" evidence="1">
    <location>
        <begin position="91"/>
        <end position="115"/>
    </location>
</feature>
<evidence type="ECO:0000313" key="2">
    <source>
        <dbReference type="EMBL" id="CAK4032685.1"/>
    </source>
</evidence>
<dbReference type="Proteomes" id="UP001296104">
    <property type="component" value="Unassembled WGS sequence"/>
</dbReference>
<comment type="caution">
    <text evidence="2">The sequence shown here is derived from an EMBL/GenBank/DDBJ whole genome shotgun (WGS) entry which is preliminary data.</text>
</comment>
<dbReference type="AlphaFoldDB" id="A0AAI8Z4T0"/>